<feature type="domain" description="SnoaL-like" evidence="1">
    <location>
        <begin position="14"/>
        <end position="128"/>
    </location>
</feature>
<reference evidence="2" key="1">
    <citation type="journal article" name="DNA Res.">
        <title>The physiological potential of anammox bacteria as revealed by their core genome structure.</title>
        <authorList>
            <person name="Okubo T."/>
            <person name="Toyoda A."/>
            <person name="Fukuhara K."/>
            <person name="Uchiyama I."/>
            <person name="Harigaya Y."/>
            <person name="Kuroiwa M."/>
            <person name="Suzuki T."/>
            <person name="Murakami Y."/>
            <person name="Suwa Y."/>
            <person name="Takami H."/>
        </authorList>
    </citation>
    <scope>NUCLEOTIDE SEQUENCE</scope>
    <source>
        <strain evidence="2">317325-3</strain>
    </source>
</reference>
<gene>
    <name evidence="2" type="ORF">DSYM_08800</name>
</gene>
<dbReference type="AlphaFoldDB" id="A0A809S3J5"/>
<dbReference type="Gene3D" id="3.10.450.50">
    <property type="match status" value="1"/>
</dbReference>
<accession>A0A809S3J5</accession>
<dbReference type="PANTHER" id="PTHR34957">
    <property type="entry name" value="NUCLEAR TRANSPORT FACTOR 2 (NTF2) FAMILY PROTEIN"/>
    <property type="match status" value="1"/>
</dbReference>
<dbReference type="PANTHER" id="PTHR34957:SF1">
    <property type="entry name" value="NUCLEAR TRANSPORT FACTOR 2 (NTF2) FAMILY PROTEIN"/>
    <property type="match status" value="1"/>
</dbReference>
<proteinExistence type="predicted"/>
<protein>
    <recommendedName>
        <fullName evidence="1">SnoaL-like domain-containing protein</fullName>
    </recommendedName>
</protein>
<evidence type="ECO:0000313" key="3">
    <source>
        <dbReference type="Proteomes" id="UP000662914"/>
    </source>
</evidence>
<evidence type="ECO:0000313" key="2">
    <source>
        <dbReference type="EMBL" id="BBO20181.1"/>
    </source>
</evidence>
<organism evidence="2 3">
    <name type="scientific">Candidatus Desulfobacillus denitrificans</name>
    <dbReference type="NCBI Taxonomy" id="2608985"/>
    <lineage>
        <taxon>Bacteria</taxon>
        <taxon>Pseudomonadati</taxon>
        <taxon>Pseudomonadota</taxon>
        <taxon>Betaproteobacteria</taxon>
        <taxon>Candidatus Desulfobacillus</taxon>
    </lineage>
</organism>
<dbReference type="InterPro" id="IPR037401">
    <property type="entry name" value="SnoaL-like"/>
</dbReference>
<name>A0A809S3J5_9PROT</name>
<dbReference type="KEGG" id="ddz:DSYM_08800"/>
<dbReference type="EMBL" id="AP021857">
    <property type="protein sequence ID" value="BBO20181.1"/>
    <property type="molecule type" value="Genomic_DNA"/>
</dbReference>
<evidence type="ECO:0000259" key="1">
    <source>
        <dbReference type="Pfam" id="PF13474"/>
    </source>
</evidence>
<dbReference type="Proteomes" id="UP000662914">
    <property type="component" value="Chromosome"/>
</dbReference>
<dbReference type="Pfam" id="PF13474">
    <property type="entry name" value="SnoaL_3"/>
    <property type="match status" value="1"/>
</dbReference>
<sequence length="140" mass="15383">MTMRFFATPQDAEAAFYDALERADLDAMMAIWAEDEEVLCVHPNGERIAGFAAVRESWRQIFASGRRASVRLSDAVRRQGILLALLSAHEHYSVPGEEMPRPPVIASTVYVRGAQGWHLLSRHASGAPAQISADIAATLH</sequence>
<dbReference type="InterPro" id="IPR032710">
    <property type="entry name" value="NTF2-like_dom_sf"/>
</dbReference>
<dbReference type="SUPFAM" id="SSF54427">
    <property type="entry name" value="NTF2-like"/>
    <property type="match status" value="1"/>
</dbReference>